<evidence type="ECO:0000313" key="3">
    <source>
        <dbReference type="Proteomes" id="UP000236621"/>
    </source>
</evidence>
<name>A0A2K3QE10_9HYPO</name>
<gene>
    <name evidence="2" type="ORF">TCAP_04311</name>
</gene>
<dbReference type="OrthoDB" id="37886at2759"/>
<feature type="region of interest" description="Disordered" evidence="1">
    <location>
        <begin position="456"/>
        <end position="612"/>
    </location>
</feature>
<dbReference type="EMBL" id="NRSZ01000667">
    <property type="protein sequence ID" value="PNY25751.1"/>
    <property type="molecule type" value="Genomic_DNA"/>
</dbReference>
<dbReference type="AlphaFoldDB" id="A0A2K3QE10"/>
<evidence type="ECO:0000313" key="2">
    <source>
        <dbReference type="EMBL" id="PNY25751.1"/>
    </source>
</evidence>
<accession>A0A2K3QE10</accession>
<proteinExistence type="predicted"/>
<evidence type="ECO:0000256" key="1">
    <source>
        <dbReference type="SAM" id="MobiDB-lite"/>
    </source>
</evidence>
<reference evidence="2 3" key="1">
    <citation type="submission" date="2017-08" db="EMBL/GenBank/DDBJ databases">
        <title>Harnessing the power of phylogenomics to disentangle the directionality and signatures of interkingdom host jumping in the parasitic fungal genus Tolypocladium.</title>
        <authorList>
            <person name="Quandt C.A."/>
            <person name="Patterson W."/>
            <person name="Spatafora J.W."/>
        </authorList>
    </citation>
    <scope>NUCLEOTIDE SEQUENCE [LARGE SCALE GENOMIC DNA]</scope>
    <source>
        <strain evidence="2 3">CBS 113982</strain>
    </source>
</reference>
<protein>
    <submittedName>
        <fullName evidence="2">Uncharacterized protein</fullName>
    </submittedName>
</protein>
<feature type="region of interest" description="Disordered" evidence="1">
    <location>
        <begin position="1"/>
        <end position="57"/>
    </location>
</feature>
<dbReference type="Proteomes" id="UP000236621">
    <property type="component" value="Unassembled WGS sequence"/>
</dbReference>
<feature type="compositionally biased region" description="Polar residues" evidence="1">
    <location>
        <begin position="548"/>
        <end position="560"/>
    </location>
</feature>
<keyword evidence="3" id="KW-1185">Reference proteome</keyword>
<organism evidence="2 3">
    <name type="scientific">Tolypocladium capitatum</name>
    <dbReference type="NCBI Taxonomy" id="45235"/>
    <lineage>
        <taxon>Eukaryota</taxon>
        <taxon>Fungi</taxon>
        <taxon>Dikarya</taxon>
        <taxon>Ascomycota</taxon>
        <taxon>Pezizomycotina</taxon>
        <taxon>Sordariomycetes</taxon>
        <taxon>Hypocreomycetidae</taxon>
        <taxon>Hypocreales</taxon>
        <taxon>Ophiocordycipitaceae</taxon>
        <taxon>Tolypocladium</taxon>
    </lineage>
</organism>
<feature type="compositionally biased region" description="Low complexity" evidence="1">
    <location>
        <begin position="48"/>
        <end position="57"/>
    </location>
</feature>
<feature type="compositionally biased region" description="Basic and acidic residues" evidence="1">
    <location>
        <begin position="468"/>
        <end position="488"/>
    </location>
</feature>
<feature type="compositionally biased region" description="Polar residues" evidence="1">
    <location>
        <begin position="236"/>
        <end position="255"/>
    </location>
</feature>
<sequence length="612" mass="66291">MEPPSGGSPQGPVPGQPQVLPARDLSFTAAAVSDGGVQAPSSPQPRQASLSARAASATQANAFHWPEPGSATSENMSEYRELSDVITRTRPDVVRQVVRDLWETCLLGSEYHLAFVVNATFPQAVQDLGHRMLRPVKQQFIGQLTRQDLDELADLIYAKVSNDFLDKGMAKRLETIRARPLVNALARAERLGYSVRDIVEEETADGVERVVPSLHSITGLAHPSQPVPSQPVPSQHYTAAPTTSPQRQGSNSNSPAPAGLFGLHGIVHCPLCRRPCSGPRALEYHSTRRACEHTHYKYDRIGRDICPHCGSLFGTSGGLLYHLAMKVCGDYDAVTEQTVLAELRANFLQPSNAFVRRLPPQMTGIPTPTQTQHKTPGQTVAAATNRTTPDFTTPSGGFNILKDDPYEKLTPQEKLNFEADMMKAEERYGSLMQAAMELPPAEREVKLAKLKNSYCTKQSMTRKKHGIRLRETRSKEEVEAERSRRDSAGRSSSNTAGHGPTQKRACTGSDAQASSTQQPGYPDGGGPGKRPALADLRGGLTGVPATAEPTNPWTSLTASKLRSMAQVAQPRAAARRGTSDDPMQIDDSSRSDGSSSDSDDDDIPAQLQAHKT</sequence>
<comment type="caution">
    <text evidence="2">The sequence shown here is derived from an EMBL/GenBank/DDBJ whole genome shotgun (WGS) entry which is preliminary data.</text>
</comment>
<feature type="region of interest" description="Disordered" evidence="1">
    <location>
        <begin position="218"/>
        <end position="255"/>
    </location>
</feature>
<dbReference type="STRING" id="45235.A0A2K3QE10"/>
<feature type="compositionally biased region" description="Polar residues" evidence="1">
    <location>
        <begin position="509"/>
        <end position="518"/>
    </location>
</feature>